<accession>A0A655NT21</accession>
<dbReference type="EMBL" id="CWOW01000005">
    <property type="protein sequence ID" value="CSA30485.1"/>
    <property type="molecule type" value="Genomic_DNA"/>
</dbReference>
<proteinExistence type="predicted"/>
<reference evidence="1 2" key="1">
    <citation type="submission" date="2015-07" db="EMBL/GenBank/DDBJ databases">
        <authorList>
            <consortium name="Pathogen Informatics"/>
        </authorList>
    </citation>
    <scope>NUCLEOTIDE SEQUENCE [LARGE SCALE GENOMIC DNA]</scope>
    <source>
        <strain evidence="1 2">A51</strain>
    </source>
</reference>
<evidence type="ECO:0000313" key="2">
    <source>
        <dbReference type="Proteomes" id="UP000044806"/>
    </source>
</evidence>
<organism evidence="1 2">
    <name type="scientific">Vibrio cholerae</name>
    <dbReference type="NCBI Taxonomy" id="666"/>
    <lineage>
        <taxon>Bacteria</taxon>
        <taxon>Pseudomonadati</taxon>
        <taxon>Pseudomonadota</taxon>
        <taxon>Gammaproteobacteria</taxon>
        <taxon>Vibrionales</taxon>
        <taxon>Vibrionaceae</taxon>
        <taxon>Vibrio</taxon>
    </lineage>
</organism>
<protein>
    <submittedName>
        <fullName evidence="1">Uncharacterized protein</fullName>
    </submittedName>
</protein>
<name>A0A655NT21_VIBCL</name>
<sequence>MQTRFTVLKSHLFIGFHDLTLRIDNHHMRVKYRIANLTGDRQCHLATIRGDLKQCDRACNHLIAQILRFLGQRHLSRAR</sequence>
<evidence type="ECO:0000313" key="1">
    <source>
        <dbReference type="EMBL" id="CSA30485.1"/>
    </source>
</evidence>
<gene>
    <name evidence="1" type="ORF">ERS013165_01256</name>
</gene>
<dbReference type="Proteomes" id="UP000044806">
    <property type="component" value="Unassembled WGS sequence"/>
</dbReference>
<dbReference type="AlphaFoldDB" id="A0A655NT21"/>